<dbReference type="Proteomes" id="UP000578531">
    <property type="component" value="Unassembled WGS sequence"/>
</dbReference>
<dbReference type="RefSeq" id="XP_037168752.1">
    <property type="nucleotide sequence ID" value="XM_037303957.1"/>
</dbReference>
<gene>
    <name evidence="1" type="ORF">HO173_002021</name>
</gene>
<proteinExistence type="predicted"/>
<comment type="caution">
    <text evidence="1">The sequence shown here is derived from an EMBL/GenBank/DDBJ whole genome shotgun (WGS) entry which is preliminary data.</text>
</comment>
<protein>
    <submittedName>
        <fullName evidence="1">Uncharacterized protein</fullName>
    </submittedName>
</protein>
<reference evidence="1 2" key="1">
    <citation type="journal article" date="2020" name="Genomics">
        <title>Complete, high-quality genomes from long-read metagenomic sequencing of two wolf lichen thalli reveals enigmatic genome architecture.</title>
        <authorList>
            <person name="McKenzie S.K."/>
            <person name="Walston R.F."/>
            <person name="Allen J.L."/>
        </authorList>
    </citation>
    <scope>NUCLEOTIDE SEQUENCE [LARGE SCALE GENOMIC DNA]</scope>
    <source>
        <strain evidence="1">WasteWater2</strain>
    </source>
</reference>
<dbReference type="EMBL" id="JACCJC010000005">
    <property type="protein sequence ID" value="KAF6239477.1"/>
    <property type="molecule type" value="Genomic_DNA"/>
</dbReference>
<sequence length="60" mass="6830">MVILQRHAFAIANSADEAAKRREILQRLSKSLAYVYTDVLEFCDGARNLENTKEYVTKPA</sequence>
<name>A0A8H6G2P4_9LECA</name>
<accession>A0A8H6G2P4</accession>
<evidence type="ECO:0000313" key="1">
    <source>
        <dbReference type="EMBL" id="KAF6239477.1"/>
    </source>
</evidence>
<dbReference type="GeneID" id="59283695"/>
<organism evidence="1 2">
    <name type="scientific">Letharia columbiana</name>
    <dbReference type="NCBI Taxonomy" id="112416"/>
    <lineage>
        <taxon>Eukaryota</taxon>
        <taxon>Fungi</taxon>
        <taxon>Dikarya</taxon>
        <taxon>Ascomycota</taxon>
        <taxon>Pezizomycotina</taxon>
        <taxon>Lecanoromycetes</taxon>
        <taxon>OSLEUM clade</taxon>
        <taxon>Lecanoromycetidae</taxon>
        <taxon>Lecanorales</taxon>
        <taxon>Lecanorineae</taxon>
        <taxon>Parmeliaceae</taxon>
        <taxon>Letharia</taxon>
    </lineage>
</organism>
<evidence type="ECO:0000313" key="2">
    <source>
        <dbReference type="Proteomes" id="UP000578531"/>
    </source>
</evidence>
<dbReference type="AlphaFoldDB" id="A0A8H6G2P4"/>
<keyword evidence="2" id="KW-1185">Reference proteome</keyword>